<dbReference type="RefSeq" id="WP_167661332.1">
    <property type="nucleotide sequence ID" value="NZ_BMCQ01000006.1"/>
</dbReference>
<keyword evidence="3" id="KW-0479">Metal-binding</keyword>
<keyword evidence="4" id="KW-0460">Magnesium</keyword>
<evidence type="ECO:0000256" key="3">
    <source>
        <dbReference type="ARBA" id="ARBA00022723"/>
    </source>
</evidence>
<dbReference type="Pfam" id="PF13419">
    <property type="entry name" value="HAD_2"/>
    <property type="match status" value="1"/>
</dbReference>
<dbReference type="GO" id="GO:0016787">
    <property type="term" value="F:hydrolase activity"/>
    <property type="evidence" value="ECO:0007669"/>
    <property type="project" value="UniProtKB-KW"/>
</dbReference>
<dbReference type="SFLD" id="SFLDS00003">
    <property type="entry name" value="Haloacid_Dehalogenase"/>
    <property type="match status" value="1"/>
</dbReference>
<keyword evidence="8" id="KW-1185">Reference proteome</keyword>
<sequence length="224" mass="25001">MSFAAVLFDCDGVLVDSEPISLEILRKMVGDLGWQLSPSECKRLFLGKSTKEEIQLIENHLNIKIDHEWQQAFILRRNQALRQHVVATPGIYDCLKAIRKQWPLHVACVSAAEKNKIILQLDKVGLTDFFDGHIFSGTQVLRNKPYPDVYMATAQSLGVEPNQCAIIEDSVTGITAGISSGATVFAYCPDDENPTPLLEAGAQHYFRDMRLLPDILQHHTSSNP</sequence>
<evidence type="ECO:0000256" key="2">
    <source>
        <dbReference type="ARBA" id="ARBA00006171"/>
    </source>
</evidence>
<dbReference type="Proteomes" id="UP000700248">
    <property type="component" value="Unassembled WGS sequence"/>
</dbReference>
<name>A0A9D2VFH0_9BURK</name>
<protein>
    <submittedName>
        <fullName evidence="5">HAD family phosphatase</fullName>
    </submittedName>
    <submittedName>
        <fullName evidence="6">HAD superfamily hydrolase (TIGR01509 family)</fullName>
    </submittedName>
</protein>
<dbReference type="SUPFAM" id="SSF56784">
    <property type="entry name" value="HAD-like"/>
    <property type="match status" value="1"/>
</dbReference>
<reference evidence="5" key="3">
    <citation type="submission" date="2021-09" db="EMBL/GenBank/DDBJ databases">
        <authorList>
            <person name="Gilroy R."/>
        </authorList>
    </citation>
    <scope>NUCLEOTIDE SEQUENCE</scope>
    <source>
        <strain evidence="5">CHK175-13533</strain>
    </source>
</reference>
<dbReference type="PANTHER" id="PTHR46193:SF10">
    <property type="entry name" value="6-PHOSPHOGLUCONATE PHOSPHATASE"/>
    <property type="match status" value="1"/>
</dbReference>
<evidence type="ECO:0000256" key="1">
    <source>
        <dbReference type="ARBA" id="ARBA00001946"/>
    </source>
</evidence>
<gene>
    <name evidence="6" type="ORF">GGR41_001510</name>
    <name evidence="5" type="ORF">K8U84_05275</name>
</gene>
<accession>A0A9D2VFH0</accession>
<dbReference type="InterPro" id="IPR051600">
    <property type="entry name" value="Beta-PGM-like"/>
</dbReference>
<organism evidence="5 7">
    <name type="scientific">Paenalcaligenes hominis</name>
    <dbReference type="NCBI Taxonomy" id="643674"/>
    <lineage>
        <taxon>Bacteria</taxon>
        <taxon>Pseudomonadati</taxon>
        <taxon>Pseudomonadota</taxon>
        <taxon>Betaproteobacteria</taxon>
        <taxon>Burkholderiales</taxon>
        <taxon>Alcaligenaceae</taxon>
        <taxon>Paenalcaligenes</taxon>
    </lineage>
</organism>
<proteinExistence type="inferred from homology"/>
<dbReference type="Gene3D" id="1.10.150.240">
    <property type="entry name" value="Putative phosphatase, domain 2"/>
    <property type="match status" value="1"/>
</dbReference>
<keyword evidence="6" id="KW-0378">Hydrolase</keyword>
<dbReference type="GO" id="GO:0046872">
    <property type="term" value="F:metal ion binding"/>
    <property type="evidence" value="ECO:0007669"/>
    <property type="project" value="UniProtKB-KW"/>
</dbReference>
<reference evidence="5" key="2">
    <citation type="journal article" date="2021" name="PeerJ">
        <title>Extensive microbial diversity within the chicken gut microbiome revealed by metagenomics and culture.</title>
        <authorList>
            <person name="Gilroy R."/>
            <person name="Ravi A."/>
            <person name="Getino M."/>
            <person name="Pursley I."/>
            <person name="Horton D.L."/>
            <person name="Alikhan N.F."/>
            <person name="Baker D."/>
            <person name="Gharbi K."/>
            <person name="Hall N."/>
            <person name="Watson M."/>
            <person name="Adriaenssens E.M."/>
            <person name="Foster-Nyarko E."/>
            <person name="Jarju S."/>
            <person name="Secka A."/>
            <person name="Antonio M."/>
            <person name="Oren A."/>
            <person name="Chaudhuri R.R."/>
            <person name="La Ragione R."/>
            <person name="Hildebrand F."/>
            <person name="Pallen M.J."/>
        </authorList>
    </citation>
    <scope>NUCLEOTIDE SEQUENCE</scope>
    <source>
        <strain evidence="5">CHK175-13533</strain>
    </source>
</reference>
<dbReference type="InterPro" id="IPR006439">
    <property type="entry name" value="HAD-SF_hydro_IA"/>
</dbReference>
<dbReference type="SFLD" id="SFLDG01129">
    <property type="entry name" value="C1.5:_HAD__Beta-PGM__Phosphata"/>
    <property type="match status" value="1"/>
</dbReference>
<evidence type="ECO:0000313" key="6">
    <source>
        <dbReference type="EMBL" id="NJB65261.1"/>
    </source>
</evidence>
<dbReference type="InterPro" id="IPR041492">
    <property type="entry name" value="HAD_2"/>
</dbReference>
<dbReference type="InterPro" id="IPR023214">
    <property type="entry name" value="HAD_sf"/>
</dbReference>
<evidence type="ECO:0000313" key="8">
    <source>
        <dbReference type="Proteomes" id="UP000783934"/>
    </source>
</evidence>
<dbReference type="InterPro" id="IPR036412">
    <property type="entry name" value="HAD-like_sf"/>
</dbReference>
<evidence type="ECO:0000313" key="5">
    <source>
        <dbReference type="EMBL" id="HJH23950.1"/>
    </source>
</evidence>
<dbReference type="InterPro" id="IPR023198">
    <property type="entry name" value="PGP-like_dom2"/>
</dbReference>
<comment type="cofactor">
    <cofactor evidence="1">
        <name>Mg(2+)</name>
        <dbReference type="ChEBI" id="CHEBI:18420"/>
    </cofactor>
</comment>
<evidence type="ECO:0000313" key="7">
    <source>
        <dbReference type="Proteomes" id="UP000700248"/>
    </source>
</evidence>
<dbReference type="AlphaFoldDB" id="A0A9D2VFH0"/>
<dbReference type="PANTHER" id="PTHR46193">
    <property type="entry name" value="6-PHOSPHOGLUCONATE PHOSPHATASE"/>
    <property type="match status" value="1"/>
</dbReference>
<dbReference type="Gene3D" id="3.40.50.1000">
    <property type="entry name" value="HAD superfamily/HAD-like"/>
    <property type="match status" value="1"/>
</dbReference>
<dbReference type="EMBL" id="DYTQ01000060">
    <property type="protein sequence ID" value="HJH23950.1"/>
    <property type="molecule type" value="Genomic_DNA"/>
</dbReference>
<dbReference type="Proteomes" id="UP000783934">
    <property type="component" value="Unassembled WGS sequence"/>
</dbReference>
<reference evidence="6 8" key="1">
    <citation type="submission" date="2020-03" db="EMBL/GenBank/DDBJ databases">
        <title>Genomic Encyclopedia of Type Strains, Phase IV (KMG-IV): sequencing the most valuable type-strain genomes for metagenomic binning, comparative biology and taxonomic classification.</title>
        <authorList>
            <person name="Goeker M."/>
        </authorList>
    </citation>
    <scope>NUCLEOTIDE SEQUENCE [LARGE SCALE GENOMIC DNA]</scope>
    <source>
        <strain evidence="6 8">DSM 26613</strain>
    </source>
</reference>
<dbReference type="SFLD" id="SFLDG01135">
    <property type="entry name" value="C1.5.6:_HAD__Beta-PGM__Phospha"/>
    <property type="match status" value="1"/>
</dbReference>
<dbReference type="NCBIfam" id="TIGR01509">
    <property type="entry name" value="HAD-SF-IA-v3"/>
    <property type="match status" value="1"/>
</dbReference>
<dbReference type="EMBL" id="JAATIZ010000003">
    <property type="protein sequence ID" value="NJB65261.1"/>
    <property type="molecule type" value="Genomic_DNA"/>
</dbReference>
<comment type="caution">
    <text evidence="5">The sequence shown here is derived from an EMBL/GenBank/DDBJ whole genome shotgun (WGS) entry which is preliminary data.</text>
</comment>
<comment type="similarity">
    <text evidence="2">Belongs to the HAD-like hydrolase superfamily. CbbY/CbbZ/Gph/YieH family.</text>
</comment>
<evidence type="ECO:0000256" key="4">
    <source>
        <dbReference type="ARBA" id="ARBA00022842"/>
    </source>
</evidence>